<dbReference type="Pfam" id="PF24779">
    <property type="entry name" value="UTP23_sensor"/>
    <property type="match status" value="1"/>
</dbReference>
<dbReference type="OrthoDB" id="25675at2759"/>
<gene>
    <name evidence="4" type="ORF">GMORB2_5767</name>
</gene>
<evidence type="ECO:0000256" key="1">
    <source>
        <dbReference type="ARBA" id="ARBA00023242"/>
    </source>
</evidence>
<protein>
    <submittedName>
        <fullName evidence="4">U3 small nucleolar RNA-associated protein 23</fullName>
    </submittedName>
</protein>
<feature type="domain" description="UTP23 sensor motif region" evidence="3">
    <location>
        <begin position="245"/>
        <end position="262"/>
    </location>
</feature>
<dbReference type="GO" id="GO:0032040">
    <property type="term" value="C:small-subunit processome"/>
    <property type="evidence" value="ECO:0007669"/>
    <property type="project" value="InterPro"/>
</dbReference>
<evidence type="ECO:0000313" key="4">
    <source>
        <dbReference type="EMBL" id="KAF4124051.1"/>
    </source>
</evidence>
<dbReference type="CDD" id="cd09865">
    <property type="entry name" value="PIN_ScUtp23p-like"/>
    <property type="match status" value="1"/>
</dbReference>
<evidence type="ECO:0000256" key="2">
    <source>
        <dbReference type="SAM" id="MobiDB-lite"/>
    </source>
</evidence>
<organism evidence="4 5">
    <name type="scientific">Geosmithia morbida</name>
    <dbReference type="NCBI Taxonomy" id="1094350"/>
    <lineage>
        <taxon>Eukaryota</taxon>
        <taxon>Fungi</taxon>
        <taxon>Dikarya</taxon>
        <taxon>Ascomycota</taxon>
        <taxon>Pezizomycotina</taxon>
        <taxon>Sordariomycetes</taxon>
        <taxon>Hypocreomycetidae</taxon>
        <taxon>Hypocreales</taxon>
        <taxon>Bionectriaceae</taxon>
        <taxon>Geosmithia</taxon>
    </lineage>
</organism>
<evidence type="ECO:0000259" key="3">
    <source>
        <dbReference type="Pfam" id="PF24779"/>
    </source>
</evidence>
<evidence type="ECO:0000313" key="5">
    <source>
        <dbReference type="Proteomes" id="UP000749293"/>
    </source>
</evidence>
<dbReference type="Gene3D" id="3.40.50.1010">
    <property type="entry name" value="5'-nuclease"/>
    <property type="match status" value="1"/>
</dbReference>
<accession>A0A9P5D4Z6</accession>
<dbReference type="Pfam" id="PF04900">
    <property type="entry name" value="Fcf1"/>
    <property type="match status" value="1"/>
</dbReference>
<feature type="compositionally biased region" description="Basic residues" evidence="2">
    <location>
        <begin position="238"/>
        <end position="248"/>
    </location>
</feature>
<feature type="compositionally biased region" description="Low complexity" evidence="2">
    <location>
        <begin position="301"/>
        <end position="314"/>
    </location>
</feature>
<feature type="region of interest" description="Disordered" evidence="2">
    <location>
        <begin position="214"/>
        <end position="314"/>
    </location>
</feature>
<feature type="compositionally biased region" description="Polar residues" evidence="2">
    <location>
        <begin position="283"/>
        <end position="300"/>
    </location>
</feature>
<dbReference type="AlphaFoldDB" id="A0A9P5D4Z6"/>
<comment type="caution">
    <text evidence="4">The sequence shown here is derived from an EMBL/GenBank/DDBJ whole genome shotgun (WGS) entry which is preliminary data.</text>
</comment>
<name>A0A9P5D4Z6_9HYPO</name>
<keyword evidence="1" id="KW-0539">Nucleus</keyword>
<dbReference type="RefSeq" id="XP_035322703.1">
    <property type="nucleotide sequence ID" value="XM_035467737.1"/>
</dbReference>
<feature type="compositionally biased region" description="Acidic residues" evidence="2">
    <location>
        <begin position="222"/>
        <end position="232"/>
    </location>
</feature>
<dbReference type="InterPro" id="IPR057776">
    <property type="entry name" value="UTP23_sensor"/>
</dbReference>
<proteinExistence type="predicted"/>
<dbReference type="GeneID" id="55971992"/>
<sequence>MRGKRSKQYRKLMSQYQMTFGFREPYQCLVDAEMVRDSCRFKMELAPALERTVHGKVKPSTLRTHPTIICFFPFEGSSVRDSANIGEIVITQCEIRKLYGQNSDPGAAEAIEVAKTFERRRCGHHPDEYPEPLSTEECLESVVDPKKSGTNKHRYVVASQDNSVRRMLRSVRGTPLIYVKRSVMILEPMADESVQVRAREERAKFRAEIRKPVATGKRKRDDEDDEADGDEDREGHKKEKNKKIKTKGPKGPNPLSVKKSKKKDPAQQNKVPAKRKRRRKGTSSKGEQPSTDGAQATEAVTTTTTMTTTDGDAE</sequence>
<feature type="compositionally biased region" description="Basic residues" evidence="2">
    <location>
        <begin position="272"/>
        <end position="282"/>
    </location>
</feature>
<dbReference type="Proteomes" id="UP000749293">
    <property type="component" value="Unassembled WGS sequence"/>
</dbReference>
<dbReference type="EMBL" id="JAANYQ010000005">
    <property type="protein sequence ID" value="KAF4124051.1"/>
    <property type="molecule type" value="Genomic_DNA"/>
</dbReference>
<keyword evidence="5" id="KW-1185">Reference proteome</keyword>
<dbReference type="InterPro" id="IPR006984">
    <property type="entry name" value="Fcf1/UTP23"/>
</dbReference>
<reference evidence="4" key="1">
    <citation type="submission" date="2020-03" db="EMBL/GenBank/DDBJ databases">
        <title>Site-based positive gene gene selection in Geosmithia morbida across the United States reveals a broad range of putative effectors and factors for local host and environmental adapation.</title>
        <authorList>
            <person name="Onufrak A."/>
            <person name="Murdoch R.W."/>
            <person name="Gazis R."/>
            <person name="Huff M."/>
            <person name="Staton M."/>
            <person name="Klingeman W."/>
            <person name="Hadziabdic D."/>
        </authorList>
    </citation>
    <scope>NUCLEOTIDE SEQUENCE</scope>
    <source>
        <strain evidence="4">1262</strain>
    </source>
</reference>
<dbReference type="PANTHER" id="PTHR12416">
    <property type="entry name" value="RRNA-PROCESSING PROTEIN UTP23 HOMOLOG"/>
    <property type="match status" value="1"/>
</dbReference>